<protein>
    <recommendedName>
        <fullName evidence="4">NACHT domain-containing protein</fullName>
    </recommendedName>
</protein>
<name>A0ABZ2B9J4_9HYPH</name>
<keyword evidence="1" id="KW-0812">Transmembrane</keyword>
<keyword evidence="1" id="KW-1133">Transmembrane helix</keyword>
<dbReference type="EMBL" id="CP133148">
    <property type="protein sequence ID" value="WVT04174.1"/>
    <property type="molecule type" value="Genomic_DNA"/>
</dbReference>
<evidence type="ECO:0000256" key="1">
    <source>
        <dbReference type="SAM" id="Phobius"/>
    </source>
</evidence>
<dbReference type="RefSeq" id="WP_331373357.1">
    <property type="nucleotide sequence ID" value="NZ_CP133148.1"/>
</dbReference>
<dbReference type="Proteomes" id="UP001432360">
    <property type="component" value="Chromosome"/>
</dbReference>
<evidence type="ECO:0000313" key="2">
    <source>
        <dbReference type="EMBL" id="WVT04174.1"/>
    </source>
</evidence>
<organism evidence="2 3">
    <name type="scientific">Sinorhizobium chiapasense</name>
    <dbReference type="NCBI Taxonomy" id="501572"/>
    <lineage>
        <taxon>Bacteria</taxon>
        <taxon>Pseudomonadati</taxon>
        <taxon>Pseudomonadota</taxon>
        <taxon>Alphaproteobacteria</taxon>
        <taxon>Hyphomicrobiales</taxon>
        <taxon>Rhizobiaceae</taxon>
        <taxon>Sinorhizobium/Ensifer group</taxon>
        <taxon>Sinorhizobium</taxon>
    </lineage>
</organism>
<reference evidence="2" key="1">
    <citation type="submission" date="2023-08" db="EMBL/GenBank/DDBJ databases">
        <title>Complete genome sequence of Sinorhizobium chiapanecum ITTG S70 isolated from Acaciella angustissima nodules in Chiapas-Mexico.</title>
        <authorList>
            <person name="Rincon-Rosales R."/>
            <person name="Rogel M.A."/>
            <person name="Rincon-Medina C.I."/>
            <person name="Guerrero G."/>
            <person name="Manzano-Gomez L.A."/>
            <person name="Lopez-Lopez A."/>
            <person name="Rincon Molina F.A."/>
            <person name="Martinez-Romero E."/>
        </authorList>
    </citation>
    <scope>NUCLEOTIDE SEQUENCE</scope>
    <source>
        <strain evidence="2">ITTG S70</strain>
    </source>
</reference>
<evidence type="ECO:0000313" key="3">
    <source>
        <dbReference type="Proteomes" id="UP001432360"/>
    </source>
</evidence>
<keyword evidence="1" id="KW-0472">Membrane</keyword>
<evidence type="ECO:0008006" key="4">
    <source>
        <dbReference type="Google" id="ProtNLM"/>
    </source>
</evidence>
<sequence length="1545" mass="171908">MNISTPLFLPSSDTYIDLCRTLRDIHLAGDLTDDVDLLRMKDRGVGHTWENLVNEKRVVVLAEAGAGKTWEIRELARKLRDEGREAFFIRLELIPHNFDISFEEGMYARFQAWLSGQDEGWLLLDSVDESRLRDPGDFEIAVRRLSSVLGPAKVRSHIVLTSRVGAWRPKTDLSLCSTHLPHPSPAAVAVGTGSVSPEPDIDLDSDDDLDGYNELFDDVVPTKQASPADQNATAGFRILSLEDLDTSQVRLFLTARDVEDADAFIREVDRRDAQAFTARPQDLDEVVDFWRANGRIGSHLEMMRASLSRRLAEHDQRRADVQGLSEERARAGARSLAAAATLTGVPVIRVPDGNSSSGGIPASAILRDWGAAEITALLQLPVFDGAIYGTVRFHHRSVREYLAAEWFADLLGRAPSRLGLEQLFFRKQYGIEILTPILRPVLPWLVLLDEGICVKVLNVCPDAALEGGDPSQLPVNDRRKILAAVCEQLASGTGSRSGPDFEAVQRFASDDIADDVRSLLNQYRDHEEVAPFLLRMVWIGRLRVVIPEVLQFATNPTPSGYRRLTALRALNAIGLEEEIAHVREALLVEGQIDRKLLSELVSELPSTRPAVTWLLAAVEATAPKVKFHTDDLTRQLTLFVKRSAPGECRDLVIGFERLLSRPPFVERIYNEVSQTFEWLLTPAAAAVRQLAESRDPASLSTPSLSVIRRVSGAIAFQSDEVRDGAYKLDALVVAWPDLNRAQFWYDVGQMRGAMANRSRGQLIDWWLAKNVGAPWIFGVDDFDFAIDAMSSRDLMDDRLVGLSLAFEIYASNGRPRRWLTMMKRAAAVQPELAARLSTFLHPPHNPEAARYRANERQRVRRLERRRAEEADNEQRARDYLQANVGQIRADLYADPTLVPRSRAVRYLFDKTQESNRESGYWSDGNWRSLIESFGGDVAVFFKDMALGHWRNNTPILCSEGAPAHETPFVIILGLAGLAIEAVESPENFVRLSPPEVETACRHALWELNGFPTWLSIVYRHNIHAVTALFLNEIRYELTLLPSGDRSNDVLRRVSSSGEWAWDTLAPPLAELIAEAEPADARALGKILKILRGSSLSDGQLAHMARLRCIELRGGTHPALWFAMWIGLEGSVAVEALSSHLSELGEEAATNLAMEIAVNLFGSRFDHDPVARDGVREPSTMRKLHEVFSKYIRRADDINRANSGVYSPGLRDNAQDARDSILNSLEETPGKDAFLAIREIVRSQPDRPWLQRLVIEKAERAGDIERFTAEEIPPLAENFERLPRSPRQLGDTAVLRLGQLKERVEVKGDIGVEALDIDDVSGVTALLEAHLRGRALGTYSLLSTTDDRRGATISLHGVGYNGCQPAIALLPNLVNGKKTDLASSISVLADNSSSRTGVVAVFNLAKSKGWHWPWLARPDISKAVSTIKAEWEKLEPGLENLDDVGIVGIDLTKVALPENRKRDALDRMLDFLRWYTGTTLMKIGAAIVASGLGTITGVLQFVIEWAVAYFWEIKLDIPEQASWIGWALLAIGLAVAFYGHHQRPTR</sequence>
<feature type="transmembrane region" description="Helical" evidence="1">
    <location>
        <begin position="1522"/>
        <end position="1539"/>
    </location>
</feature>
<feature type="transmembrane region" description="Helical" evidence="1">
    <location>
        <begin position="1482"/>
        <end position="1510"/>
    </location>
</feature>
<accession>A0ABZ2B9J4</accession>
<gene>
    <name evidence="2" type="ORF">RB548_01800</name>
</gene>
<proteinExistence type="predicted"/>
<keyword evidence="3" id="KW-1185">Reference proteome</keyword>